<name>A0A9X3WZR7_9BACT</name>
<dbReference type="InterPro" id="IPR001610">
    <property type="entry name" value="PAC"/>
</dbReference>
<dbReference type="SMART" id="SM00086">
    <property type="entry name" value="PAC"/>
    <property type="match status" value="1"/>
</dbReference>
<dbReference type="EMBL" id="JAGTJJ010000002">
    <property type="protein sequence ID" value="MDC3980185.1"/>
    <property type="molecule type" value="Genomic_DNA"/>
</dbReference>
<dbReference type="NCBIfam" id="TIGR00229">
    <property type="entry name" value="sensory_box"/>
    <property type="match status" value="1"/>
</dbReference>
<feature type="domain" description="PAC" evidence="3">
    <location>
        <begin position="210"/>
        <end position="262"/>
    </location>
</feature>
<feature type="domain" description="PAS" evidence="2">
    <location>
        <begin position="143"/>
        <end position="207"/>
    </location>
</feature>
<dbReference type="CDD" id="cd00130">
    <property type="entry name" value="PAS"/>
    <property type="match status" value="1"/>
</dbReference>
<dbReference type="SMART" id="SM00091">
    <property type="entry name" value="PAS"/>
    <property type="match status" value="1"/>
</dbReference>
<dbReference type="RefSeq" id="WP_272417215.1">
    <property type="nucleotide sequence ID" value="NZ_JAGTJJ010000002.1"/>
</dbReference>
<dbReference type="PROSITE" id="PS50113">
    <property type="entry name" value="PAC"/>
    <property type="match status" value="1"/>
</dbReference>
<keyword evidence="6" id="KW-1185">Reference proteome</keyword>
<evidence type="ECO:0000259" key="4">
    <source>
        <dbReference type="PROSITE" id="PS50801"/>
    </source>
</evidence>
<dbReference type="Gene3D" id="3.30.450.20">
    <property type="entry name" value="PAS domain"/>
    <property type="match status" value="1"/>
</dbReference>
<dbReference type="Gene3D" id="3.30.750.24">
    <property type="entry name" value="STAS domain"/>
    <property type="match status" value="1"/>
</dbReference>
<dbReference type="Proteomes" id="UP001151081">
    <property type="component" value="Unassembled WGS sequence"/>
</dbReference>
<evidence type="ECO:0000259" key="3">
    <source>
        <dbReference type="PROSITE" id="PS50113"/>
    </source>
</evidence>
<dbReference type="InterPro" id="IPR000700">
    <property type="entry name" value="PAS-assoc_C"/>
</dbReference>
<dbReference type="PROSITE" id="PS50112">
    <property type="entry name" value="PAS"/>
    <property type="match status" value="1"/>
</dbReference>
<sequence length="398" mass="42248">MSSSHAAALGSLLPRREAILEEARRDLDDRASRGGTNAPAAIVDPLVDGFFRAADAGDAEAAAATLSEMLETTGIPLDGEILALEVVRRALVRHVLASGEPEVGGAAASFVEDVVERVSTSLARQSVAALGKTRHALEHHDWMFQNLPTIMHSIDAQGRISAVNDRWIETLGYTRDEALGRRSTEFLTPESARYAREIVLPAFFKTGRCDNVLYQFVRKDGSLLDVMLSAIADRDEAGNVIRSQAVLTDVTEQLAAERAAQAAAAQEETIRAQRDMLRAISTPLVPLGDGVLLMPLVGTMDSARAEQMMAALLDGVVTHAAEVAILDVTGVPSVDASVAEALVRATKAVGLLGARVVLTGLGPSAAHTLVELDMELGGMTTKATLRDGLAAARKRARH</sequence>
<dbReference type="PANTHER" id="PTHR33745:SF3">
    <property type="entry name" value="RSBT CO-ANTAGONIST PROTEIN RSBRC"/>
    <property type="match status" value="1"/>
</dbReference>
<organism evidence="5 6">
    <name type="scientific">Polyangium jinanense</name>
    <dbReference type="NCBI Taxonomy" id="2829994"/>
    <lineage>
        <taxon>Bacteria</taxon>
        <taxon>Pseudomonadati</taxon>
        <taxon>Myxococcota</taxon>
        <taxon>Polyangia</taxon>
        <taxon>Polyangiales</taxon>
        <taxon>Polyangiaceae</taxon>
        <taxon>Polyangium</taxon>
    </lineage>
</organism>
<dbReference type="InterPro" id="IPR002645">
    <property type="entry name" value="STAS_dom"/>
</dbReference>
<evidence type="ECO:0000259" key="2">
    <source>
        <dbReference type="PROSITE" id="PS50112"/>
    </source>
</evidence>
<proteinExistence type="predicted"/>
<dbReference type="PROSITE" id="PS50801">
    <property type="entry name" value="STAS"/>
    <property type="match status" value="1"/>
</dbReference>
<dbReference type="InterPro" id="IPR051932">
    <property type="entry name" value="Bact_StressResp_Reg"/>
</dbReference>
<accession>A0A9X3WZR7</accession>
<dbReference type="SUPFAM" id="SSF55785">
    <property type="entry name" value="PYP-like sensor domain (PAS domain)"/>
    <property type="match status" value="1"/>
</dbReference>
<dbReference type="SUPFAM" id="SSF52091">
    <property type="entry name" value="SpoIIaa-like"/>
    <property type="match status" value="1"/>
</dbReference>
<keyword evidence="1" id="KW-0597">Phosphoprotein</keyword>
<reference evidence="5 6" key="1">
    <citation type="submission" date="2021-04" db="EMBL/GenBank/DDBJ databases">
        <title>Genome analysis of Polyangium sp.</title>
        <authorList>
            <person name="Li Y."/>
            <person name="Wang J."/>
        </authorList>
    </citation>
    <scope>NUCLEOTIDE SEQUENCE [LARGE SCALE GENOMIC DNA]</scope>
    <source>
        <strain evidence="5 6">SDU14</strain>
    </source>
</reference>
<dbReference type="AlphaFoldDB" id="A0A9X3WZR7"/>
<dbReference type="PANTHER" id="PTHR33745">
    <property type="entry name" value="RSBT ANTAGONIST PROTEIN RSBS-RELATED"/>
    <property type="match status" value="1"/>
</dbReference>
<dbReference type="CDD" id="cd07041">
    <property type="entry name" value="STAS_RsbR_RsbS_like"/>
    <property type="match status" value="1"/>
</dbReference>
<gene>
    <name evidence="5" type="ORF">KEG57_06755</name>
</gene>
<dbReference type="InterPro" id="IPR036513">
    <property type="entry name" value="STAS_dom_sf"/>
</dbReference>
<dbReference type="Pfam" id="PF01740">
    <property type="entry name" value="STAS"/>
    <property type="match status" value="1"/>
</dbReference>
<dbReference type="Pfam" id="PF13426">
    <property type="entry name" value="PAS_9"/>
    <property type="match status" value="1"/>
</dbReference>
<protein>
    <submittedName>
        <fullName evidence="5">PAS domain S-box protein</fullName>
    </submittedName>
</protein>
<evidence type="ECO:0000313" key="5">
    <source>
        <dbReference type="EMBL" id="MDC3980185.1"/>
    </source>
</evidence>
<comment type="caution">
    <text evidence="5">The sequence shown here is derived from an EMBL/GenBank/DDBJ whole genome shotgun (WGS) entry which is preliminary data.</text>
</comment>
<dbReference type="InterPro" id="IPR035965">
    <property type="entry name" value="PAS-like_dom_sf"/>
</dbReference>
<evidence type="ECO:0000256" key="1">
    <source>
        <dbReference type="ARBA" id="ARBA00022553"/>
    </source>
</evidence>
<evidence type="ECO:0000313" key="6">
    <source>
        <dbReference type="Proteomes" id="UP001151081"/>
    </source>
</evidence>
<feature type="domain" description="STAS" evidence="4">
    <location>
        <begin position="281"/>
        <end position="392"/>
    </location>
</feature>
<dbReference type="InterPro" id="IPR000014">
    <property type="entry name" value="PAS"/>
</dbReference>